<evidence type="ECO:0000313" key="11">
    <source>
        <dbReference type="Proteomes" id="UP000225833"/>
    </source>
</evidence>
<evidence type="ECO:0000256" key="3">
    <source>
        <dbReference type="ARBA" id="ARBA00022452"/>
    </source>
</evidence>
<dbReference type="SUPFAM" id="SSF54523">
    <property type="entry name" value="Pili subunits"/>
    <property type="match status" value="1"/>
</dbReference>
<sequence>MSNMKTTPRKLAILSVLISSVLLSETAAAADIIVVDEKGSPTGTKVSASTGADQNVYTKDAVDTKLDKKVNAADVYTRTDVYTKTEANTELDKKANAADVYTRTEANTELDKKANAADVYTQTQTDEKIGRVRTDLEGTLKDDVKKNVEQSVVKDVKTELNSKLFDMQGKLGSDLKTESENRLSGDIKTLKSANDYTDQQFNKLQSYTDQKVNYLDNKIDRIEKRANAGVASVAAMSNIPYSNNTGFSLGLGLGQYRNGSAVALGIQDKLNENVSLRLSTSWNNSGSPVFGAGVGISW</sequence>
<name>A0A2D0IW50_XENBU</name>
<feature type="chain" id="PRO_5012767911" evidence="8">
    <location>
        <begin position="30"/>
        <end position="298"/>
    </location>
</feature>
<keyword evidence="6" id="KW-0472">Membrane</keyword>
<keyword evidence="7" id="KW-0998">Cell outer membrane</keyword>
<dbReference type="InterPro" id="IPR045584">
    <property type="entry name" value="Pilin-like"/>
</dbReference>
<evidence type="ECO:0000256" key="5">
    <source>
        <dbReference type="ARBA" id="ARBA00022729"/>
    </source>
</evidence>
<keyword evidence="5 8" id="KW-0732">Signal</keyword>
<keyword evidence="4" id="KW-0812">Transmembrane</keyword>
<dbReference type="GO" id="GO:0009986">
    <property type="term" value="C:cell surface"/>
    <property type="evidence" value="ECO:0007669"/>
    <property type="project" value="UniProtKB-SubCell"/>
</dbReference>
<dbReference type="OrthoDB" id="1631723at2"/>
<dbReference type="Proteomes" id="UP000225833">
    <property type="component" value="Unassembled WGS sequence"/>
</dbReference>
<accession>A0A2D0IW50</accession>
<evidence type="ECO:0000256" key="7">
    <source>
        <dbReference type="ARBA" id="ARBA00023237"/>
    </source>
</evidence>
<dbReference type="GO" id="GO:0009279">
    <property type="term" value="C:cell outer membrane"/>
    <property type="evidence" value="ECO:0007669"/>
    <property type="project" value="UniProtKB-SubCell"/>
</dbReference>
<protein>
    <submittedName>
        <fullName evidence="10">Adhesin</fullName>
    </submittedName>
</protein>
<evidence type="ECO:0000313" key="10">
    <source>
        <dbReference type="EMBL" id="PHM26116.1"/>
    </source>
</evidence>
<proteinExistence type="predicted"/>
<comment type="caution">
    <text evidence="10">The sequence shown here is derived from an EMBL/GenBank/DDBJ whole genome shotgun (WGS) entry which is preliminary data.</text>
</comment>
<keyword evidence="3" id="KW-1134">Transmembrane beta strand</keyword>
<evidence type="ECO:0000256" key="6">
    <source>
        <dbReference type="ARBA" id="ARBA00023136"/>
    </source>
</evidence>
<feature type="signal peptide" evidence="8">
    <location>
        <begin position="1"/>
        <end position="29"/>
    </location>
</feature>
<dbReference type="AlphaFoldDB" id="A0A2D0IW50"/>
<evidence type="ECO:0000256" key="2">
    <source>
        <dbReference type="ARBA" id="ARBA00004442"/>
    </source>
</evidence>
<feature type="domain" description="Trimeric autotransporter adhesin YadA-like C-terminal membrane anchor" evidence="9">
    <location>
        <begin position="245"/>
        <end position="298"/>
    </location>
</feature>
<dbReference type="Gene3D" id="3.30.1300.30">
    <property type="entry name" value="GSPII I/J protein-like"/>
    <property type="match status" value="1"/>
</dbReference>
<dbReference type="EMBL" id="NIBS01000016">
    <property type="protein sequence ID" value="PHM26116.1"/>
    <property type="molecule type" value="Genomic_DNA"/>
</dbReference>
<organism evidence="10 11">
    <name type="scientific">Xenorhabdus budapestensis</name>
    <dbReference type="NCBI Taxonomy" id="290110"/>
    <lineage>
        <taxon>Bacteria</taxon>
        <taxon>Pseudomonadati</taxon>
        <taxon>Pseudomonadota</taxon>
        <taxon>Gammaproteobacteria</taxon>
        <taxon>Enterobacterales</taxon>
        <taxon>Morganellaceae</taxon>
        <taxon>Xenorhabdus</taxon>
    </lineage>
</organism>
<gene>
    <name evidence="10" type="ORF">Xbud_02762</name>
</gene>
<dbReference type="Pfam" id="PF03895">
    <property type="entry name" value="YadA_anchor"/>
    <property type="match status" value="1"/>
</dbReference>
<dbReference type="InterPro" id="IPR005594">
    <property type="entry name" value="YadA_C"/>
</dbReference>
<evidence type="ECO:0000259" key="9">
    <source>
        <dbReference type="Pfam" id="PF03895"/>
    </source>
</evidence>
<dbReference type="RefSeq" id="WP_099136572.1">
    <property type="nucleotide sequence ID" value="NZ_CAWNNJ010000068.1"/>
</dbReference>
<evidence type="ECO:0000256" key="8">
    <source>
        <dbReference type="SAM" id="SignalP"/>
    </source>
</evidence>
<reference evidence="10 11" key="1">
    <citation type="journal article" date="2017" name="Nat. Microbiol.">
        <title>Natural product diversity associated with the nematode symbionts Photorhabdus and Xenorhabdus.</title>
        <authorList>
            <person name="Tobias N.J."/>
            <person name="Wolff H."/>
            <person name="Djahanschiri B."/>
            <person name="Grundmann F."/>
            <person name="Kronenwerth M."/>
            <person name="Shi Y.M."/>
            <person name="Simonyi S."/>
            <person name="Grun P."/>
            <person name="Shapiro-Ilan D."/>
            <person name="Pidot S.J."/>
            <person name="Stinear T.P."/>
            <person name="Ebersberger I."/>
            <person name="Bode H.B."/>
        </authorList>
    </citation>
    <scope>NUCLEOTIDE SEQUENCE [LARGE SCALE GENOMIC DNA]</scope>
    <source>
        <strain evidence="10 11">DSM 16342</strain>
    </source>
</reference>
<comment type="subcellular location">
    <subcellularLocation>
        <location evidence="2">Cell outer membrane</location>
    </subcellularLocation>
    <subcellularLocation>
        <location evidence="1">Cell surface</location>
    </subcellularLocation>
</comment>
<evidence type="ECO:0000256" key="1">
    <source>
        <dbReference type="ARBA" id="ARBA00004241"/>
    </source>
</evidence>
<evidence type="ECO:0000256" key="4">
    <source>
        <dbReference type="ARBA" id="ARBA00022692"/>
    </source>
</evidence>